<dbReference type="Gramene" id="ESR45807">
    <property type="protein sequence ID" value="ESR45807"/>
    <property type="gene ID" value="CICLE_v10003027mg"/>
</dbReference>
<dbReference type="InParanoid" id="V4SYC7"/>
<accession>V4SYC7</accession>
<evidence type="ECO:0000313" key="1">
    <source>
        <dbReference type="EMBL" id="ESR45807.1"/>
    </source>
</evidence>
<protein>
    <submittedName>
        <fullName evidence="1">Uncharacterized protein</fullName>
    </submittedName>
</protein>
<gene>
    <name evidence="1" type="ORF">CICLE_v10003027mg</name>
</gene>
<organism evidence="1 2">
    <name type="scientific">Citrus clementina</name>
    <name type="common">Clementine</name>
    <name type="synonym">Citrus deliciosa x Citrus sinensis</name>
    <dbReference type="NCBI Taxonomy" id="85681"/>
    <lineage>
        <taxon>Eukaryota</taxon>
        <taxon>Viridiplantae</taxon>
        <taxon>Streptophyta</taxon>
        <taxon>Embryophyta</taxon>
        <taxon>Tracheophyta</taxon>
        <taxon>Spermatophyta</taxon>
        <taxon>Magnoliopsida</taxon>
        <taxon>eudicotyledons</taxon>
        <taxon>Gunneridae</taxon>
        <taxon>Pentapetalae</taxon>
        <taxon>rosids</taxon>
        <taxon>malvids</taxon>
        <taxon>Sapindales</taxon>
        <taxon>Rutaceae</taxon>
        <taxon>Aurantioideae</taxon>
        <taxon>Citrus</taxon>
    </lineage>
</organism>
<name>V4SYC7_CITCL</name>
<keyword evidence="2" id="KW-1185">Reference proteome</keyword>
<dbReference type="EMBL" id="KI536799">
    <property type="protein sequence ID" value="ESR45807.1"/>
    <property type="molecule type" value="Genomic_DNA"/>
</dbReference>
<sequence>MHIMKEHDNAIISSFSTLAPIYGCKKIYLIPDFSLTVQNQNQISFRDVEDPYLKEIQHPSTNFIVAKVFILFKTNFY</sequence>
<dbReference type="KEGG" id="cic:CICLE_v10003027mg"/>
<proteinExistence type="predicted"/>
<dbReference type="Proteomes" id="UP000030687">
    <property type="component" value="Unassembled WGS sequence"/>
</dbReference>
<evidence type="ECO:0000313" key="2">
    <source>
        <dbReference type="Proteomes" id="UP000030687"/>
    </source>
</evidence>
<reference evidence="1 2" key="1">
    <citation type="submission" date="2013-10" db="EMBL/GenBank/DDBJ databases">
        <authorList>
            <consortium name="International Citrus Genome Consortium"/>
            <person name="Jenkins J."/>
            <person name="Schmutz J."/>
            <person name="Prochnik S."/>
            <person name="Rokhsar D."/>
            <person name="Gmitter F."/>
            <person name="Ollitrault P."/>
            <person name="Machado M."/>
            <person name="Talon M."/>
            <person name="Wincker P."/>
            <person name="Jaillon O."/>
            <person name="Morgante M."/>
        </authorList>
    </citation>
    <scope>NUCLEOTIDE SEQUENCE</scope>
    <source>
        <strain evidence="2">cv. Clemenules</strain>
    </source>
</reference>
<dbReference type="AlphaFoldDB" id="V4SYC7"/>